<dbReference type="SUPFAM" id="SSF53335">
    <property type="entry name" value="S-adenosyl-L-methionine-dependent methyltransferases"/>
    <property type="match status" value="1"/>
</dbReference>
<keyword evidence="3" id="KW-0808">Transferase</keyword>
<dbReference type="Pfam" id="PF13649">
    <property type="entry name" value="Methyltransf_25"/>
    <property type="match status" value="1"/>
</dbReference>
<sequence>MAINTEQTEVAEQTEAFVERVLDAVAGTLTMETLFVGHKLGYYEAIAEAGSVTSEELASATDTHERYAREWLEQQTVTGIIGVEDEHADATSRRYFLPPGREEALTDRDSLNYVAPFGSLLVGAVRPADAILEAYRTGGGVPYEEYGEHFREGQAAINRPAFLHSMGSEWIPAMVDIDDRLRTDPSARVADVGCGYGWSSIGIAQAYPNVHVDGYDLDTKSVEEAQKNVREAGLGDRVTVECRDAGDTDIDGEYDLVTAFECVHDLSDPVGVLRNMRRLVADDGAVLVVDERVGDEFTADGDGVEWMMYGWSVLHCLPVGMADHPSAGTGTVMRTDTLRQYATDAGFSDLTVLPVENYFFRFYRLEP</sequence>
<dbReference type="RefSeq" id="WP_009367399.1">
    <property type="nucleotide sequence ID" value="NZ_ALJD01000006.1"/>
</dbReference>
<dbReference type="GO" id="GO:0008168">
    <property type="term" value="F:methyltransferase activity"/>
    <property type="evidence" value="ECO:0007669"/>
    <property type="project" value="UniProtKB-KW"/>
</dbReference>
<dbReference type="PANTHER" id="PTHR45128">
    <property type="entry name" value="METHYLTRANSFERASE TYPE 11"/>
    <property type="match status" value="1"/>
</dbReference>
<reference evidence="3 4" key="1">
    <citation type="journal article" date="2012" name="J. Bacteriol.">
        <title>Draft Genome Sequence of the Extremely Halophilic Archaeon Halogranum salarium B-1T.</title>
        <authorList>
            <person name="Kim K.K."/>
            <person name="Lee K.C."/>
            <person name="Lee J.S."/>
        </authorList>
    </citation>
    <scope>NUCLEOTIDE SEQUENCE [LARGE SCALE GENOMIC DNA]</scope>
    <source>
        <strain evidence="3 4">B-1</strain>
    </source>
</reference>
<accession>J3JF43</accession>
<dbReference type="AlphaFoldDB" id="J3JF43"/>
<feature type="domain" description="Methyltransferase" evidence="1">
    <location>
        <begin position="189"/>
        <end position="284"/>
    </location>
</feature>
<organism evidence="3 4">
    <name type="scientific">Halogranum salarium B-1</name>
    <dbReference type="NCBI Taxonomy" id="1210908"/>
    <lineage>
        <taxon>Archaea</taxon>
        <taxon>Methanobacteriati</taxon>
        <taxon>Methanobacteriota</taxon>
        <taxon>Stenosarchaea group</taxon>
        <taxon>Halobacteria</taxon>
        <taxon>Halobacteriales</taxon>
        <taxon>Haloferacaceae</taxon>
    </lineage>
</organism>
<feature type="domain" description="S-adenosylmethionine-dependent methyltransferase Rv2258c-like winged HTH" evidence="2">
    <location>
        <begin position="34"/>
        <end position="106"/>
    </location>
</feature>
<evidence type="ECO:0000313" key="3">
    <source>
        <dbReference type="EMBL" id="EJN58896.1"/>
    </source>
</evidence>
<proteinExistence type="predicted"/>
<keyword evidence="3" id="KW-0489">Methyltransferase</keyword>
<dbReference type="GO" id="GO:0032259">
    <property type="term" value="P:methylation"/>
    <property type="evidence" value="ECO:0007669"/>
    <property type="project" value="UniProtKB-KW"/>
</dbReference>
<protein>
    <submittedName>
        <fullName evidence="3">Type 11 methyltransferase</fullName>
    </submittedName>
</protein>
<gene>
    <name evidence="3" type="ORF">HSB1_23170</name>
</gene>
<name>J3JF43_9EURY</name>
<dbReference type="Gene3D" id="3.40.50.150">
    <property type="entry name" value="Vaccinia Virus protein VP39"/>
    <property type="match status" value="1"/>
</dbReference>
<dbReference type="EMBL" id="ALJD01000006">
    <property type="protein sequence ID" value="EJN58896.1"/>
    <property type="molecule type" value="Genomic_DNA"/>
</dbReference>
<evidence type="ECO:0000259" key="2">
    <source>
        <dbReference type="Pfam" id="PF21320"/>
    </source>
</evidence>
<dbReference type="Proteomes" id="UP000007813">
    <property type="component" value="Unassembled WGS sequence"/>
</dbReference>
<dbReference type="OrthoDB" id="8915at2157"/>
<dbReference type="Pfam" id="PF21320">
    <property type="entry name" value="WHD_Rv2258c"/>
    <property type="match status" value="1"/>
</dbReference>
<dbReference type="InterPro" id="IPR041698">
    <property type="entry name" value="Methyltransf_25"/>
</dbReference>
<dbReference type="InterPro" id="IPR029063">
    <property type="entry name" value="SAM-dependent_MTases_sf"/>
</dbReference>
<dbReference type="eggNOG" id="arCOG01637">
    <property type="taxonomic scope" value="Archaea"/>
</dbReference>
<dbReference type="Gene3D" id="1.10.10.10">
    <property type="entry name" value="Winged helix-like DNA-binding domain superfamily/Winged helix DNA-binding domain"/>
    <property type="match status" value="1"/>
</dbReference>
<dbReference type="SUPFAM" id="SSF46785">
    <property type="entry name" value="Winged helix' DNA-binding domain"/>
    <property type="match status" value="1"/>
</dbReference>
<dbReference type="PANTHER" id="PTHR45128:SF2">
    <property type="entry name" value="METHYLTRANSFERASE DOMAIN-CONTAINING PROTEIN"/>
    <property type="match status" value="1"/>
</dbReference>
<dbReference type="InterPro" id="IPR036390">
    <property type="entry name" value="WH_DNA-bd_sf"/>
</dbReference>
<dbReference type="CDD" id="cd02440">
    <property type="entry name" value="AdoMet_MTases"/>
    <property type="match status" value="1"/>
</dbReference>
<dbReference type="InterPro" id="IPR048711">
    <property type="entry name" value="WHD_Rv2258c"/>
</dbReference>
<dbReference type="InterPro" id="IPR053173">
    <property type="entry name" value="SAM-binding_MTase"/>
</dbReference>
<evidence type="ECO:0000313" key="4">
    <source>
        <dbReference type="Proteomes" id="UP000007813"/>
    </source>
</evidence>
<evidence type="ECO:0000259" key="1">
    <source>
        <dbReference type="Pfam" id="PF13649"/>
    </source>
</evidence>
<comment type="caution">
    <text evidence="3">The sequence shown here is derived from an EMBL/GenBank/DDBJ whole genome shotgun (WGS) entry which is preliminary data.</text>
</comment>
<dbReference type="InterPro" id="IPR036388">
    <property type="entry name" value="WH-like_DNA-bd_sf"/>
</dbReference>